<evidence type="ECO:0000256" key="2">
    <source>
        <dbReference type="ARBA" id="ARBA00022630"/>
    </source>
</evidence>
<dbReference type="InterPro" id="IPR036188">
    <property type="entry name" value="FAD/NAD-bd_sf"/>
</dbReference>
<dbReference type="RefSeq" id="WP_224580914.1">
    <property type="nucleotide sequence ID" value="NZ_CP096255.1"/>
</dbReference>
<dbReference type="PRINTS" id="PR00420">
    <property type="entry name" value="RNGMNOXGNASE"/>
</dbReference>
<evidence type="ECO:0000256" key="3">
    <source>
        <dbReference type="ARBA" id="ARBA00022827"/>
    </source>
</evidence>
<name>A0A8T5VQC8_9BRAD</name>
<dbReference type="Gene3D" id="3.50.50.60">
    <property type="entry name" value="FAD/NAD(P)-binding domain"/>
    <property type="match status" value="1"/>
</dbReference>
<organism evidence="7 8">
    <name type="scientific">Bradyrhizobium barranii subsp. apii</name>
    <dbReference type="NCBI Taxonomy" id="2819348"/>
    <lineage>
        <taxon>Bacteria</taxon>
        <taxon>Pseudomonadati</taxon>
        <taxon>Pseudomonadota</taxon>
        <taxon>Alphaproteobacteria</taxon>
        <taxon>Hyphomicrobiales</taxon>
        <taxon>Nitrobacteraceae</taxon>
        <taxon>Bradyrhizobium</taxon>
        <taxon>Bradyrhizobium barranii</taxon>
    </lineage>
</organism>
<feature type="region of interest" description="Disordered" evidence="6">
    <location>
        <begin position="326"/>
        <end position="362"/>
    </location>
</feature>
<evidence type="ECO:0000313" key="8">
    <source>
        <dbReference type="Proteomes" id="UP000551709"/>
    </source>
</evidence>
<keyword evidence="3" id="KW-0274">FAD</keyword>
<comment type="cofactor">
    <cofactor evidence="1">
        <name>FAD</name>
        <dbReference type="ChEBI" id="CHEBI:57692"/>
    </cofactor>
</comment>
<accession>A0A8T5VQC8</accession>
<evidence type="ECO:0000256" key="5">
    <source>
        <dbReference type="ARBA" id="ARBA00023033"/>
    </source>
</evidence>
<dbReference type="InterPro" id="IPR050493">
    <property type="entry name" value="FAD-dep_Monooxygenase_BioMet"/>
</dbReference>
<protein>
    <submittedName>
        <fullName evidence="7">FAD-dependent monooxygenase</fullName>
    </submittedName>
</protein>
<dbReference type="EMBL" id="CP096255">
    <property type="protein sequence ID" value="UPT88953.1"/>
    <property type="molecule type" value="Genomic_DNA"/>
</dbReference>
<dbReference type="PANTHER" id="PTHR13789:SF318">
    <property type="entry name" value="GERANYLGERANYL DIPHOSPHATE REDUCTASE"/>
    <property type="match status" value="1"/>
</dbReference>
<dbReference type="SUPFAM" id="SSF51905">
    <property type="entry name" value="FAD/NAD(P)-binding domain"/>
    <property type="match status" value="1"/>
</dbReference>
<evidence type="ECO:0000256" key="6">
    <source>
        <dbReference type="SAM" id="MobiDB-lite"/>
    </source>
</evidence>
<sequence length="426" mass="45697">MARPLSVAIVGAGMGGLATAAALRRVGIDVMVYEQASQFARIGAGIQIGCNAMKVLRELGLEARMREHSFYPRSWNNRDWKSGDIKFDMIFGESAEEKFGAPYLLAHRGDLHAALASVVPNEFVRLNHKLVGLDQTGDGVRLSFADGTRAMADAVVGADGVHSTVRDILFDAAPAKFTGRIAYRTTYPAALLGGAGIDDCTKWWGEDRHIVIYYVKPDRSEVYLVTSQPEPDFRIESWSAKGDVRDLRASFEGFHPQVTRVLAACPDVHKWAIMDRDALEHWADGKVTLLGDACHPMTPYMAQGAAMQSRTPPCCRAASTVSAATASPMRSAASRRPARCARRGCRRPRAPTSGSRSAPIRAGFTVTTPGKCRWRLEPSARACADASCQEAASSAASRSASAMSSTVLALKNGSSGAAGHVTVARG</sequence>
<dbReference type="AlphaFoldDB" id="A0A8T5VQC8"/>
<proteinExistence type="predicted"/>
<evidence type="ECO:0000256" key="1">
    <source>
        <dbReference type="ARBA" id="ARBA00001974"/>
    </source>
</evidence>
<keyword evidence="5 7" id="KW-0503">Monooxygenase</keyword>
<gene>
    <name evidence="7" type="ORF">HAP41_0000008215</name>
</gene>
<reference evidence="7 8" key="1">
    <citation type="journal article" date="2017" name="Syst. Appl. Microbiol.">
        <title>Soybeans inoculated with root zone soils of Canadian native legumes harbour diverse and novel Bradyrhizobium spp. that possess agricultural potential.</title>
        <authorList>
            <person name="Bromfield E.S.P."/>
            <person name="Cloutier S."/>
            <person name="Tambong J.T."/>
            <person name="Tran Thi T.V."/>
        </authorList>
    </citation>
    <scope>NUCLEOTIDE SEQUENCE [LARGE SCALE GENOMIC DNA]</scope>
    <source>
        <strain evidence="7 8">1S5</strain>
    </source>
</reference>
<keyword evidence="2" id="KW-0285">Flavoprotein</keyword>
<dbReference type="SUPFAM" id="SSF54373">
    <property type="entry name" value="FAD-linked reductases, C-terminal domain"/>
    <property type="match status" value="1"/>
</dbReference>
<keyword evidence="4" id="KW-0560">Oxidoreductase</keyword>
<dbReference type="Proteomes" id="UP000551709">
    <property type="component" value="Chromosome"/>
</dbReference>
<dbReference type="GO" id="GO:0071949">
    <property type="term" value="F:FAD binding"/>
    <property type="evidence" value="ECO:0007669"/>
    <property type="project" value="InterPro"/>
</dbReference>
<evidence type="ECO:0000256" key="4">
    <source>
        <dbReference type="ARBA" id="ARBA00023002"/>
    </source>
</evidence>
<dbReference type="InterPro" id="IPR002938">
    <property type="entry name" value="FAD-bd"/>
</dbReference>
<dbReference type="Pfam" id="PF01494">
    <property type="entry name" value="FAD_binding_3"/>
    <property type="match status" value="1"/>
</dbReference>
<dbReference type="PANTHER" id="PTHR13789">
    <property type="entry name" value="MONOOXYGENASE"/>
    <property type="match status" value="1"/>
</dbReference>
<evidence type="ECO:0000313" key="7">
    <source>
        <dbReference type="EMBL" id="UPT88953.1"/>
    </source>
</evidence>
<dbReference type="GO" id="GO:0004497">
    <property type="term" value="F:monooxygenase activity"/>
    <property type="evidence" value="ECO:0007669"/>
    <property type="project" value="UniProtKB-KW"/>
</dbReference>
<feature type="compositionally biased region" description="Basic residues" evidence="6">
    <location>
        <begin position="336"/>
        <end position="349"/>
    </location>
</feature>
<feature type="compositionally biased region" description="Low complexity" evidence="6">
    <location>
        <begin position="326"/>
        <end position="335"/>
    </location>
</feature>